<feature type="binding site" evidence="9">
    <location>
        <position position="45"/>
    </location>
    <ligand>
        <name>S-adenosyl-L-methionine</name>
        <dbReference type="ChEBI" id="CHEBI:59789"/>
    </ligand>
</feature>
<keyword evidence="7 9" id="KW-0808">Transferase</keyword>
<evidence type="ECO:0000256" key="9">
    <source>
        <dbReference type="HAMAP-Rule" id="MF_00812"/>
    </source>
</evidence>
<dbReference type="AlphaFoldDB" id="A0A1N6G507"/>
<dbReference type="PANTHER" id="PTHR10259">
    <property type="entry name" value="THIOPURINE S-METHYLTRANSFERASE"/>
    <property type="match status" value="1"/>
</dbReference>
<dbReference type="Gene3D" id="3.40.50.150">
    <property type="entry name" value="Vaccinia Virus protein VP39"/>
    <property type="match status" value="1"/>
</dbReference>
<dbReference type="EC" id="2.1.1.67" evidence="4 9"/>
<dbReference type="PROSITE" id="PS51585">
    <property type="entry name" value="SAM_MT_TPMT"/>
    <property type="match status" value="1"/>
</dbReference>
<dbReference type="HAMAP" id="MF_00812">
    <property type="entry name" value="Thiopur_methtran"/>
    <property type="match status" value="1"/>
</dbReference>
<evidence type="ECO:0000256" key="6">
    <source>
        <dbReference type="ARBA" id="ARBA00022603"/>
    </source>
</evidence>
<dbReference type="Proteomes" id="UP000198461">
    <property type="component" value="Unassembled WGS sequence"/>
</dbReference>
<dbReference type="GO" id="GO:0005737">
    <property type="term" value="C:cytoplasm"/>
    <property type="evidence" value="ECO:0007669"/>
    <property type="project" value="UniProtKB-SubCell"/>
</dbReference>
<dbReference type="InterPro" id="IPR025835">
    <property type="entry name" value="Thiopurine_S-MeTrfase"/>
</dbReference>
<keyword evidence="5 9" id="KW-0963">Cytoplasm</keyword>
<dbReference type="GO" id="GO:0008119">
    <property type="term" value="F:thiopurine S-methyltransferase activity"/>
    <property type="evidence" value="ECO:0007669"/>
    <property type="project" value="UniProtKB-UniRule"/>
</dbReference>
<organism evidence="10 11">
    <name type="scientific">Sulfurivirga caldicuralii</name>
    <dbReference type="NCBI Taxonomy" id="364032"/>
    <lineage>
        <taxon>Bacteria</taxon>
        <taxon>Pseudomonadati</taxon>
        <taxon>Pseudomonadota</taxon>
        <taxon>Gammaproteobacteria</taxon>
        <taxon>Thiotrichales</taxon>
        <taxon>Piscirickettsiaceae</taxon>
        <taxon>Sulfurivirga</taxon>
    </lineage>
</organism>
<dbReference type="EMBL" id="FSRE01000003">
    <property type="protein sequence ID" value="SIO02600.1"/>
    <property type="molecule type" value="Genomic_DNA"/>
</dbReference>
<evidence type="ECO:0000256" key="8">
    <source>
        <dbReference type="ARBA" id="ARBA00022691"/>
    </source>
</evidence>
<evidence type="ECO:0000256" key="3">
    <source>
        <dbReference type="ARBA" id="ARBA00008145"/>
    </source>
</evidence>
<dbReference type="FunFam" id="3.40.50.150:FF:000101">
    <property type="entry name" value="Thiopurine S-methyltransferase"/>
    <property type="match status" value="1"/>
</dbReference>
<comment type="subcellular location">
    <subcellularLocation>
        <location evidence="2 9">Cytoplasm</location>
    </subcellularLocation>
</comment>
<evidence type="ECO:0000256" key="4">
    <source>
        <dbReference type="ARBA" id="ARBA00011905"/>
    </source>
</evidence>
<proteinExistence type="inferred from homology"/>
<keyword evidence="8 9" id="KW-0949">S-adenosyl-L-methionine</keyword>
<sequence>MEHHFWHQRWQAGQIGWHLPEPNPLLKQYLPELALPQGASILVPLCGKSVDLAWLLGQGYHVIGAELSPLAREQFVEEQGIELLPGDDGWWHSEEGRLRWFEGDFFALTPDSAGAVDAVYDRAALVAFAQARRPDYVRQLASLAPGAQLLLISLDAEGVPLEAGPPFVVPDDEVVQLFGDVATLEKRAEHATLRQGHPWWEKVWLGRFKAVDSAA</sequence>
<dbReference type="RefSeq" id="WP_074201484.1">
    <property type="nucleotide sequence ID" value="NZ_FSRE01000003.1"/>
</dbReference>
<reference evidence="10 11" key="1">
    <citation type="submission" date="2016-11" db="EMBL/GenBank/DDBJ databases">
        <authorList>
            <person name="Jaros S."/>
            <person name="Januszkiewicz K."/>
            <person name="Wedrychowicz H."/>
        </authorList>
    </citation>
    <scope>NUCLEOTIDE SEQUENCE [LARGE SCALE GENOMIC DNA]</scope>
    <source>
        <strain evidence="10 11">DSM 17737</strain>
    </source>
</reference>
<feature type="binding site" evidence="9">
    <location>
        <position position="122"/>
    </location>
    <ligand>
        <name>S-adenosyl-L-methionine</name>
        <dbReference type="ChEBI" id="CHEBI:59789"/>
    </ligand>
</feature>
<comment type="similarity">
    <text evidence="3 9">Belongs to the class I-like SAM-binding methyltransferase superfamily. TPMT family.</text>
</comment>
<dbReference type="GO" id="GO:0032259">
    <property type="term" value="P:methylation"/>
    <property type="evidence" value="ECO:0007669"/>
    <property type="project" value="UniProtKB-KW"/>
</dbReference>
<evidence type="ECO:0000313" key="10">
    <source>
        <dbReference type="EMBL" id="SIO02600.1"/>
    </source>
</evidence>
<protein>
    <recommendedName>
        <fullName evidence="4 9">Thiopurine S-methyltransferase</fullName>
        <ecNumber evidence="4 9">2.1.1.67</ecNumber>
    </recommendedName>
    <alternativeName>
        <fullName evidence="9">Thiopurine methyltransferase</fullName>
    </alternativeName>
</protein>
<dbReference type="InterPro" id="IPR008854">
    <property type="entry name" value="TPMT"/>
</dbReference>
<accession>A0A1N6G507</accession>
<dbReference type="OrthoDB" id="9778208at2"/>
<name>A0A1N6G507_9GAMM</name>
<gene>
    <name evidence="9" type="primary">tpm</name>
    <name evidence="10" type="ORF">SAMN05443662_1194</name>
</gene>
<dbReference type="InterPro" id="IPR029063">
    <property type="entry name" value="SAM-dependent_MTases_sf"/>
</dbReference>
<keyword evidence="11" id="KW-1185">Reference proteome</keyword>
<dbReference type="SUPFAM" id="SSF53335">
    <property type="entry name" value="S-adenosyl-L-methionine-dependent methyltransferases"/>
    <property type="match status" value="1"/>
</dbReference>
<dbReference type="PIRSF" id="PIRSF023956">
    <property type="entry name" value="Thiopurine_S-methyltransferase"/>
    <property type="match status" value="1"/>
</dbReference>
<dbReference type="PANTHER" id="PTHR10259:SF11">
    <property type="entry name" value="THIOPURINE S-METHYLTRANSFERASE"/>
    <property type="match status" value="1"/>
</dbReference>
<dbReference type="Pfam" id="PF05724">
    <property type="entry name" value="TPMT"/>
    <property type="match status" value="1"/>
</dbReference>
<evidence type="ECO:0000256" key="7">
    <source>
        <dbReference type="ARBA" id="ARBA00022679"/>
    </source>
</evidence>
<feature type="binding site" evidence="9">
    <location>
        <position position="66"/>
    </location>
    <ligand>
        <name>S-adenosyl-L-methionine</name>
        <dbReference type="ChEBI" id="CHEBI:59789"/>
    </ligand>
</feature>
<keyword evidence="6 9" id="KW-0489">Methyltransferase</keyword>
<evidence type="ECO:0000313" key="11">
    <source>
        <dbReference type="Proteomes" id="UP000198461"/>
    </source>
</evidence>
<evidence type="ECO:0000256" key="2">
    <source>
        <dbReference type="ARBA" id="ARBA00004496"/>
    </source>
</evidence>
<feature type="binding site" evidence="9">
    <location>
        <position position="10"/>
    </location>
    <ligand>
        <name>S-adenosyl-L-methionine</name>
        <dbReference type="ChEBI" id="CHEBI:59789"/>
    </ligand>
</feature>
<evidence type="ECO:0000256" key="5">
    <source>
        <dbReference type="ARBA" id="ARBA00022490"/>
    </source>
</evidence>
<dbReference type="STRING" id="364032.SAMN05443662_1194"/>
<comment type="catalytic activity">
    <reaction evidence="1 9">
        <text>S-adenosyl-L-methionine + a thiopurine = S-adenosyl-L-homocysteine + a thiopurine S-methylether.</text>
        <dbReference type="EC" id="2.1.1.67"/>
    </reaction>
</comment>
<evidence type="ECO:0000256" key="1">
    <source>
        <dbReference type="ARBA" id="ARBA00000903"/>
    </source>
</evidence>